<dbReference type="EC" id="4.2.2.29" evidence="7"/>
<sequence>MGCEKMILRKRILFIIAILLFIELLVLTYVFLLSPTNHAVGDSFFEVKSGTNMDKIARNLKEQDYIRSVLAFKLHLRLNHIDNFKAGNYNLKTTMNAKNIAHKLSIGDSDQRDIKVTFPEGKTLVEMAEILSHHTDFTKEQIIQAWNEPDFIDQIINEFDFITEEIKNPGISYPLNGYLFPDTYYIKDKNTPPQDIALKLIQRMEQMILPYSDHIDAQNSSVHEILTLASIVEYEAKWDEDRPLIAGVFHNRLKNNMRLESCATLEMALGVHKEVYTHNDIRVDSPYNTYQITGIPIGPGNNPGHKSIEACLFPKEHSYFYFLSDIYGDGKTYYSKTLTEHNALKAKYLSSS</sequence>
<dbReference type="AlphaFoldDB" id="A0A366IB65"/>
<keyword evidence="5 7" id="KW-0456">Lyase</keyword>
<dbReference type="GO" id="GO:0005886">
    <property type="term" value="C:plasma membrane"/>
    <property type="evidence" value="ECO:0007669"/>
    <property type="project" value="UniProtKB-SubCell"/>
</dbReference>
<evidence type="ECO:0000256" key="2">
    <source>
        <dbReference type="ARBA" id="ARBA00022692"/>
    </source>
</evidence>
<comment type="caution">
    <text evidence="8">The sequence shown here is derived from an EMBL/GenBank/DDBJ whole genome shotgun (WGS) entry which is preliminary data.</text>
</comment>
<keyword evidence="4 7" id="KW-0472">Membrane</keyword>
<evidence type="ECO:0000313" key="9">
    <source>
        <dbReference type="Proteomes" id="UP000253490"/>
    </source>
</evidence>
<dbReference type="NCBIfam" id="TIGR00247">
    <property type="entry name" value="endolytic transglycosylase MltG"/>
    <property type="match status" value="1"/>
</dbReference>
<reference evidence="8 9" key="1">
    <citation type="submission" date="2018-06" db="EMBL/GenBank/DDBJ databases">
        <title>Genomic Encyclopedia of Type Strains, Phase IV (KMG-IV): sequencing the most valuable type-strain genomes for metagenomic binning, comparative biology and taxonomic classification.</title>
        <authorList>
            <person name="Goeker M."/>
        </authorList>
    </citation>
    <scope>NUCLEOTIDE SEQUENCE [LARGE SCALE GENOMIC DNA]</scope>
    <source>
        <strain evidence="8 9">DSM 22112</strain>
    </source>
</reference>
<dbReference type="OrthoDB" id="9814591at2"/>
<evidence type="ECO:0000256" key="4">
    <source>
        <dbReference type="ARBA" id="ARBA00023136"/>
    </source>
</evidence>
<dbReference type="Proteomes" id="UP000253490">
    <property type="component" value="Unassembled WGS sequence"/>
</dbReference>
<keyword evidence="3 7" id="KW-1133">Transmembrane helix</keyword>
<dbReference type="HAMAP" id="MF_02065">
    <property type="entry name" value="MltG"/>
    <property type="match status" value="1"/>
</dbReference>
<dbReference type="PANTHER" id="PTHR30518">
    <property type="entry name" value="ENDOLYTIC MUREIN TRANSGLYCOSYLASE"/>
    <property type="match status" value="1"/>
</dbReference>
<evidence type="ECO:0000256" key="6">
    <source>
        <dbReference type="ARBA" id="ARBA00023316"/>
    </source>
</evidence>
<evidence type="ECO:0000256" key="5">
    <source>
        <dbReference type="ARBA" id="ARBA00023239"/>
    </source>
</evidence>
<dbReference type="Gene3D" id="3.30.1490.480">
    <property type="entry name" value="Endolytic murein transglycosylase"/>
    <property type="match status" value="1"/>
</dbReference>
<comment type="similarity">
    <text evidence="7">Belongs to the transglycosylase MltG family.</text>
</comment>
<evidence type="ECO:0000256" key="1">
    <source>
        <dbReference type="ARBA" id="ARBA00022475"/>
    </source>
</evidence>
<evidence type="ECO:0000256" key="7">
    <source>
        <dbReference type="HAMAP-Rule" id="MF_02065"/>
    </source>
</evidence>
<name>A0A366IB65_9FIRM</name>
<accession>A0A366IB65</accession>
<dbReference type="CDD" id="cd08010">
    <property type="entry name" value="MltG_like"/>
    <property type="match status" value="1"/>
</dbReference>
<feature type="site" description="Important for catalytic activity" evidence="7">
    <location>
        <position position="235"/>
    </location>
</feature>
<dbReference type="GO" id="GO:0071555">
    <property type="term" value="P:cell wall organization"/>
    <property type="evidence" value="ECO:0007669"/>
    <property type="project" value="UniProtKB-KW"/>
</dbReference>
<organism evidence="8 9">
    <name type="scientific">Alkalibaculum bacchi</name>
    <dbReference type="NCBI Taxonomy" id="645887"/>
    <lineage>
        <taxon>Bacteria</taxon>
        <taxon>Bacillati</taxon>
        <taxon>Bacillota</taxon>
        <taxon>Clostridia</taxon>
        <taxon>Eubacteriales</taxon>
        <taxon>Eubacteriaceae</taxon>
        <taxon>Alkalibaculum</taxon>
    </lineage>
</organism>
<dbReference type="Pfam" id="PF02618">
    <property type="entry name" value="YceG"/>
    <property type="match status" value="1"/>
</dbReference>
<evidence type="ECO:0000256" key="3">
    <source>
        <dbReference type="ARBA" id="ARBA00022989"/>
    </source>
</evidence>
<dbReference type="PANTHER" id="PTHR30518:SF2">
    <property type="entry name" value="ENDOLYTIC MUREIN TRANSGLYCOSYLASE"/>
    <property type="match status" value="1"/>
</dbReference>
<feature type="transmembrane region" description="Helical" evidence="7">
    <location>
        <begin position="12"/>
        <end position="32"/>
    </location>
</feature>
<gene>
    <name evidence="7" type="primary">mltG</name>
    <name evidence="8" type="ORF">DES36_10618</name>
</gene>
<keyword evidence="2 7" id="KW-0812">Transmembrane</keyword>
<proteinExistence type="inferred from homology"/>
<keyword evidence="6 7" id="KW-0961">Cell wall biogenesis/degradation</keyword>
<protein>
    <recommendedName>
        <fullName evidence="7">Endolytic murein transglycosylase</fullName>
        <ecNumber evidence="7">4.2.2.29</ecNumber>
    </recommendedName>
    <alternativeName>
        <fullName evidence="7">Peptidoglycan lytic transglycosylase</fullName>
    </alternativeName>
    <alternativeName>
        <fullName evidence="7">Peptidoglycan polymerization terminase</fullName>
    </alternativeName>
</protein>
<comment type="function">
    <text evidence="7">Functions as a peptidoglycan terminase that cleaves nascent peptidoglycan strands endolytically to terminate their elongation.</text>
</comment>
<dbReference type="GO" id="GO:0008932">
    <property type="term" value="F:lytic endotransglycosylase activity"/>
    <property type="evidence" value="ECO:0007669"/>
    <property type="project" value="UniProtKB-UniRule"/>
</dbReference>
<dbReference type="GO" id="GO:0009252">
    <property type="term" value="P:peptidoglycan biosynthetic process"/>
    <property type="evidence" value="ECO:0007669"/>
    <property type="project" value="UniProtKB-UniRule"/>
</dbReference>
<keyword evidence="9" id="KW-1185">Reference proteome</keyword>
<dbReference type="EMBL" id="QNRX01000006">
    <property type="protein sequence ID" value="RBP65908.1"/>
    <property type="molecule type" value="Genomic_DNA"/>
</dbReference>
<comment type="catalytic activity">
    <reaction evidence="7">
        <text>a peptidoglycan chain = a peptidoglycan chain with N-acetyl-1,6-anhydromuramyl-[peptide] at the reducing end + a peptidoglycan chain with N-acetylglucosamine at the non-reducing end.</text>
        <dbReference type="EC" id="4.2.2.29"/>
    </reaction>
</comment>
<evidence type="ECO:0000313" key="8">
    <source>
        <dbReference type="EMBL" id="RBP65908.1"/>
    </source>
</evidence>
<dbReference type="InterPro" id="IPR003770">
    <property type="entry name" value="MLTG-like"/>
</dbReference>
<keyword evidence="1 7" id="KW-1003">Cell membrane</keyword>
<comment type="subcellular location">
    <subcellularLocation>
        <location evidence="7">Cell membrane</location>
        <topology evidence="7">Single-pass membrane protein</topology>
    </subcellularLocation>
</comment>